<dbReference type="InterPro" id="IPR046938">
    <property type="entry name" value="DNA_clamp_sf"/>
</dbReference>
<dbReference type="InterPro" id="IPR001001">
    <property type="entry name" value="DNA_polIII_beta"/>
</dbReference>
<keyword evidence="6 10" id="KW-0548">Nucleotidyltransferase</keyword>
<protein>
    <recommendedName>
        <fullName evidence="3 10">Beta sliding clamp</fullName>
    </recommendedName>
</protein>
<name>A0A9D9EA48_9SPIR</name>
<comment type="caution">
    <text evidence="14">The sequence shown here is derived from an EMBL/GenBank/DDBJ whole genome shotgun (WGS) entry which is preliminary data.</text>
</comment>
<dbReference type="InterPro" id="IPR022634">
    <property type="entry name" value="DNA_polIII_beta_N"/>
</dbReference>
<accession>A0A9D9EA48</accession>
<keyword evidence="7 10" id="KW-0235">DNA replication</keyword>
<dbReference type="GO" id="GO:0008408">
    <property type="term" value="F:3'-5' exonuclease activity"/>
    <property type="evidence" value="ECO:0007669"/>
    <property type="project" value="InterPro"/>
</dbReference>
<dbReference type="Pfam" id="PF00712">
    <property type="entry name" value="DNA_pol3_beta"/>
    <property type="match status" value="1"/>
</dbReference>
<evidence type="ECO:0000256" key="2">
    <source>
        <dbReference type="ARBA" id="ARBA00010752"/>
    </source>
</evidence>
<evidence type="ECO:0000256" key="8">
    <source>
        <dbReference type="ARBA" id="ARBA00022932"/>
    </source>
</evidence>
<proteinExistence type="inferred from homology"/>
<evidence type="ECO:0000256" key="7">
    <source>
        <dbReference type="ARBA" id="ARBA00022705"/>
    </source>
</evidence>
<comment type="function">
    <text evidence="10">Confers DNA tethering and processivity to DNA polymerases and other proteins. Acts as a clamp, forming a ring around DNA (a reaction catalyzed by the clamp-loading complex) which diffuses in an ATP-independent manner freely and bidirectionally along dsDNA. Initially characterized for its ability to contact the catalytic subunit of DNA polymerase III (Pol III), a complex, multichain enzyme responsible for most of the replicative synthesis in bacteria; Pol III exhibits 3'-5' exonuclease proofreading activity. The beta chain is required for initiation of replication as well as for processivity of DNA replication.</text>
</comment>
<dbReference type="SMART" id="SM00480">
    <property type="entry name" value="POL3Bc"/>
    <property type="match status" value="1"/>
</dbReference>
<reference evidence="14" key="1">
    <citation type="submission" date="2020-10" db="EMBL/GenBank/DDBJ databases">
        <authorList>
            <person name="Gilroy R."/>
        </authorList>
    </citation>
    <scope>NUCLEOTIDE SEQUENCE</scope>
    <source>
        <strain evidence="14">11167</strain>
    </source>
</reference>
<keyword evidence="8 10" id="KW-0239">DNA-directed DNA polymerase</keyword>
<dbReference type="InterPro" id="IPR022635">
    <property type="entry name" value="DNA_polIII_beta_C"/>
</dbReference>
<keyword evidence="5 10" id="KW-0808">Transferase</keyword>
<dbReference type="Gene3D" id="3.70.10.10">
    <property type="match status" value="1"/>
</dbReference>
<evidence type="ECO:0000256" key="4">
    <source>
        <dbReference type="ARBA" id="ARBA00022490"/>
    </source>
</evidence>
<evidence type="ECO:0000256" key="9">
    <source>
        <dbReference type="ARBA" id="ARBA00023125"/>
    </source>
</evidence>
<evidence type="ECO:0000256" key="1">
    <source>
        <dbReference type="ARBA" id="ARBA00004496"/>
    </source>
</evidence>
<dbReference type="SUPFAM" id="SSF55979">
    <property type="entry name" value="DNA clamp"/>
    <property type="match status" value="3"/>
</dbReference>
<dbReference type="PANTHER" id="PTHR30478:SF0">
    <property type="entry name" value="BETA SLIDING CLAMP"/>
    <property type="match status" value="1"/>
</dbReference>
<dbReference type="AlphaFoldDB" id="A0A9D9EA48"/>
<evidence type="ECO:0000313" key="15">
    <source>
        <dbReference type="Proteomes" id="UP000823633"/>
    </source>
</evidence>
<evidence type="ECO:0000256" key="3">
    <source>
        <dbReference type="ARBA" id="ARBA00021035"/>
    </source>
</evidence>
<sequence length="366" mass="40888">MKFICQKDTILKEIEHANNFTSQRNALSINSNVLLENYQNTLTIKSTDTKMGFTTSFPVITEIPGATTVTCDKFQSILKALPSTDLVFNDESDMMNISVKNNTTISFNLKTIAADRFSTLLTCEEPFFPISQRDFFDMIRKTSFSVGTDETKYFLTGVYMEKNSDGQLVLVSTDGKRLSISRKVFEQDIPEFKPCIMPIKFLNQLMAIGTGEGLLSLAISGGNIFAEVNGHSIYSSLITGTYPSYQRVIPTKLTYECKAKISALLDGVNQVALCVDSSSKKIFIELRQNGLLLSSENAEIGDAKIMVECEYDGPDTVIPFNYSFLQMPLKLMEGEDVKICFNSANTAMVVTPEPERDYLYVIMPMH</sequence>
<evidence type="ECO:0000259" key="12">
    <source>
        <dbReference type="Pfam" id="PF02767"/>
    </source>
</evidence>
<comment type="similarity">
    <text evidence="2 10">Belongs to the beta sliding clamp family.</text>
</comment>
<evidence type="ECO:0000256" key="6">
    <source>
        <dbReference type="ARBA" id="ARBA00022695"/>
    </source>
</evidence>
<dbReference type="GO" id="GO:0003887">
    <property type="term" value="F:DNA-directed DNA polymerase activity"/>
    <property type="evidence" value="ECO:0007669"/>
    <property type="project" value="UniProtKB-UniRule"/>
</dbReference>
<dbReference type="PIRSF" id="PIRSF000804">
    <property type="entry name" value="DNA_pol_III_b"/>
    <property type="match status" value="1"/>
</dbReference>
<organism evidence="14 15">
    <name type="scientific">Candidatus Aphodenecus pullistercoris</name>
    <dbReference type="NCBI Taxonomy" id="2840669"/>
    <lineage>
        <taxon>Bacteria</taxon>
        <taxon>Pseudomonadati</taxon>
        <taxon>Spirochaetota</taxon>
        <taxon>Spirochaetia</taxon>
        <taxon>Spirochaetales</taxon>
        <taxon>Candidatus Aphodenecus</taxon>
    </lineage>
</organism>
<dbReference type="Gene3D" id="3.10.150.10">
    <property type="entry name" value="DNA Polymerase III, subunit A, domain 2"/>
    <property type="match status" value="1"/>
</dbReference>
<comment type="subunit">
    <text evidence="10">Forms a ring-shaped head-to-tail homodimer around DNA.</text>
</comment>
<dbReference type="GO" id="GO:0009360">
    <property type="term" value="C:DNA polymerase III complex"/>
    <property type="evidence" value="ECO:0007669"/>
    <property type="project" value="InterPro"/>
</dbReference>
<dbReference type="GO" id="GO:0003677">
    <property type="term" value="F:DNA binding"/>
    <property type="evidence" value="ECO:0007669"/>
    <property type="project" value="UniProtKB-UniRule"/>
</dbReference>
<evidence type="ECO:0000256" key="10">
    <source>
        <dbReference type="PIRNR" id="PIRNR000804"/>
    </source>
</evidence>
<comment type="subcellular location">
    <subcellularLocation>
        <location evidence="1 10">Cytoplasm</location>
    </subcellularLocation>
</comment>
<evidence type="ECO:0000259" key="13">
    <source>
        <dbReference type="Pfam" id="PF02768"/>
    </source>
</evidence>
<dbReference type="PANTHER" id="PTHR30478">
    <property type="entry name" value="DNA POLYMERASE III SUBUNIT BETA"/>
    <property type="match status" value="1"/>
</dbReference>
<dbReference type="EMBL" id="JADIMU010000028">
    <property type="protein sequence ID" value="MBO8443005.1"/>
    <property type="molecule type" value="Genomic_DNA"/>
</dbReference>
<dbReference type="Proteomes" id="UP000823633">
    <property type="component" value="Unassembled WGS sequence"/>
</dbReference>
<reference evidence="14" key="2">
    <citation type="journal article" date="2021" name="PeerJ">
        <title>Extensive microbial diversity within the chicken gut microbiome revealed by metagenomics and culture.</title>
        <authorList>
            <person name="Gilroy R."/>
            <person name="Ravi A."/>
            <person name="Getino M."/>
            <person name="Pursley I."/>
            <person name="Horton D.L."/>
            <person name="Alikhan N.F."/>
            <person name="Baker D."/>
            <person name="Gharbi K."/>
            <person name="Hall N."/>
            <person name="Watson M."/>
            <person name="Adriaenssens E.M."/>
            <person name="Foster-Nyarko E."/>
            <person name="Jarju S."/>
            <person name="Secka A."/>
            <person name="Antonio M."/>
            <person name="Oren A."/>
            <person name="Chaudhuri R.R."/>
            <person name="La Ragione R."/>
            <person name="Hildebrand F."/>
            <person name="Pallen M.J."/>
        </authorList>
    </citation>
    <scope>NUCLEOTIDE SEQUENCE</scope>
    <source>
        <strain evidence="14">11167</strain>
    </source>
</reference>
<dbReference type="CDD" id="cd00140">
    <property type="entry name" value="beta_clamp"/>
    <property type="match status" value="1"/>
</dbReference>
<dbReference type="Pfam" id="PF02768">
    <property type="entry name" value="DNA_pol3_beta_3"/>
    <property type="match status" value="1"/>
</dbReference>
<keyword evidence="4 10" id="KW-0963">Cytoplasm</keyword>
<feature type="domain" description="DNA polymerase III beta sliding clamp C-terminal" evidence="13">
    <location>
        <begin position="247"/>
        <end position="365"/>
    </location>
</feature>
<feature type="domain" description="DNA polymerase III beta sliding clamp N-terminal" evidence="11">
    <location>
        <begin position="1"/>
        <end position="120"/>
    </location>
</feature>
<dbReference type="GO" id="GO:0006271">
    <property type="term" value="P:DNA strand elongation involved in DNA replication"/>
    <property type="evidence" value="ECO:0007669"/>
    <property type="project" value="TreeGrafter"/>
</dbReference>
<evidence type="ECO:0000313" key="14">
    <source>
        <dbReference type="EMBL" id="MBO8443005.1"/>
    </source>
</evidence>
<evidence type="ECO:0000256" key="5">
    <source>
        <dbReference type="ARBA" id="ARBA00022679"/>
    </source>
</evidence>
<evidence type="ECO:0000259" key="11">
    <source>
        <dbReference type="Pfam" id="PF00712"/>
    </source>
</evidence>
<dbReference type="InterPro" id="IPR022637">
    <property type="entry name" value="DNA_polIII_beta_cen"/>
</dbReference>
<dbReference type="NCBIfam" id="TIGR00663">
    <property type="entry name" value="dnan"/>
    <property type="match status" value="1"/>
</dbReference>
<keyword evidence="9" id="KW-0238">DNA-binding</keyword>
<feature type="domain" description="DNA polymerase III beta sliding clamp central" evidence="12">
    <location>
        <begin position="130"/>
        <end position="243"/>
    </location>
</feature>
<gene>
    <name evidence="14" type="primary">dnaN</name>
    <name evidence="14" type="ORF">IAC42_04525</name>
</gene>
<dbReference type="Pfam" id="PF02767">
    <property type="entry name" value="DNA_pol3_beta_2"/>
    <property type="match status" value="1"/>
</dbReference>
<dbReference type="GO" id="GO:0005737">
    <property type="term" value="C:cytoplasm"/>
    <property type="evidence" value="ECO:0007669"/>
    <property type="project" value="UniProtKB-SubCell"/>
</dbReference>